<keyword evidence="4 12" id="KW-0347">Helicase</keyword>
<proteinExistence type="inferred from homology"/>
<dbReference type="Pfam" id="PF13361">
    <property type="entry name" value="UvrD_C"/>
    <property type="match status" value="1"/>
</dbReference>
<dbReference type="CDD" id="cd18807">
    <property type="entry name" value="SF1_C_UvrD"/>
    <property type="match status" value="1"/>
</dbReference>
<dbReference type="RefSeq" id="WP_013536985.1">
    <property type="nucleotide sequence ID" value="NC_014926.1"/>
</dbReference>
<feature type="binding site" evidence="12">
    <location>
        <begin position="27"/>
        <end position="34"/>
    </location>
    <ligand>
        <name>ATP</name>
        <dbReference type="ChEBI" id="CHEBI:30616"/>
    </ligand>
</feature>
<feature type="domain" description="UvrD-like helicase C-terminal" evidence="15">
    <location>
        <begin position="279"/>
        <end position="554"/>
    </location>
</feature>
<keyword evidence="7" id="KW-0413">Isomerase</keyword>
<evidence type="ECO:0000259" key="15">
    <source>
        <dbReference type="PROSITE" id="PS51217"/>
    </source>
</evidence>
<sequence>MKELLKTLNPSQREAVLHFDSPLLVLAGAGSGKTRVITFKVAYMVKELRFEPERILAVTFTNKAAREMKERVEQLLGRSVPVLVSTFHSFCVRLLRRHAEEVGLSREFVILDGEDRKRLLSEVVKELNLDPERYSPSSLSNLVSNVKNGLYSLEGLSVEFDKFGQLFELYNRRLRELNAVDFDDLLLYGRELLSREEWRDYYSNYFRYVLVDEYQDTNAVQYDIVKALTLRKGNICAVGDDDQCIYSWRGANINNILSFERDFKNAKVIKLEQNYRCSKKILEAANAVIANNRERKGKVLYTENPEGDDIRLFRASSDVEEAQFLVAAVKRLIERGVSPSSIAVFYRTNALSRIFEDALRRAGIPYQIVGGVRFYERREVKDVIAYLRLAVSPSDLLSLLRVLNTPRRGLGPAVEAKVKELFAELKDAFEVLGRLSRELRLEKQRRGVSELLEVLERIREKVETLPPYDLVKFVVSTVGYEEFLKEEYPQEWEQRLENVLELGNTLQEFAEKEGLTGRELLLEFLSSLALSSDQDQLEEGQERVTLMTVHASKGLEFPVVFITALEEGIFPHSRSSGSPRELEEERRLFYVAVTRAKERLFLSYAKRRRVFGSYRETKPSRFLSEIPQHLLCEVRRRQRVAPSGSDPRVKARAPRPEGSAARPKLVYHPKFGKGVVKRVEGSGDSAKVTALFAGHGEKTIIMKFLKVLG</sequence>
<dbReference type="GO" id="GO:0003677">
    <property type="term" value="F:DNA binding"/>
    <property type="evidence" value="ECO:0007669"/>
    <property type="project" value="UniProtKB-KW"/>
</dbReference>
<evidence type="ECO:0000259" key="14">
    <source>
        <dbReference type="PROSITE" id="PS51198"/>
    </source>
</evidence>
<dbReference type="HOGENOM" id="CLU_004585_5_2_0"/>
<dbReference type="InterPro" id="IPR027417">
    <property type="entry name" value="P-loop_NTPase"/>
</dbReference>
<gene>
    <name evidence="16" type="ordered locus">Theam_0226</name>
</gene>
<comment type="catalytic activity">
    <reaction evidence="11">
        <text>ATP + H2O = ADP + phosphate + H(+)</text>
        <dbReference type="Rhea" id="RHEA:13065"/>
        <dbReference type="ChEBI" id="CHEBI:15377"/>
        <dbReference type="ChEBI" id="CHEBI:15378"/>
        <dbReference type="ChEBI" id="CHEBI:30616"/>
        <dbReference type="ChEBI" id="CHEBI:43474"/>
        <dbReference type="ChEBI" id="CHEBI:456216"/>
        <dbReference type="EC" id="5.6.2.4"/>
    </reaction>
</comment>
<dbReference type="GO" id="GO:0005524">
    <property type="term" value="F:ATP binding"/>
    <property type="evidence" value="ECO:0007669"/>
    <property type="project" value="UniProtKB-UniRule"/>
</dbReference>
<evidence type="ECO:0000256" key="2">
    <source>
        <dbReference type="ARBA" id="ARBA00022741"/>
    </source>
</evidence>
<dbReference type="AlphaFoldDB" id="E8T3Y9"/>
<reference evidence="16" key="1">
    <citation type="submission" date="2011-01" db="EMBL/GenBank/DDBJ databases">
        <title>Complete sequence of chromosome of Thermovibrio ammonificans HB-1.</title>
        <authorList>
            <consortium name="US DOE Joint Genome Institute"/>
            <person name="Lucas S."/>
            <person name="Copeland A."/>
            <person name="Lapidus A."/>
            <person name="Cheng J.-F."/>
            <person name="Goodwin L."/>
            <person name="Pitluck S."/>
            <person name="Davenport K."/>
            <person name="Detter J.C."/>
            <person name="Han C."/>
            <person name="Tapia R."/>
            <person name="Land M."/>
            <person name="Hauser L."/>
            <person name="Kyrpides N."/>
            <person name="Ivanova N."/>
            <person name="Ovchinnikova G."/>
            <person name="Vetriani C."/>
            <person name="Woyke T."/>
        </authorList>
    </citation>
    <scope>NUCLEOTIDE SEQUENCE [LARGE SCALE GENOMIC DNA]</scope>
    <source>
        <strain evidence="16">HB-1</strain>
    </source>
</reference>
<dbReference type="STRING" id="648996.Theam_0226"/>
<dbReference type="GO" id="GO:0043138">
    <property type="term" value="F:3'-5' DNA helicase activity"/>
    <property type="evidence" value="ECO:0007669"/>
    <property type="project" value="UniProtKB-EC"/>
</dbReference>
<dbReference type="GO" id="GO:0033202">
    <property type="term" value="C:DNA helicase complex"/>
    <property type="evidence" value="ECO:0007669"/>
    <property type="project" value="TreeGrafter"/>
</dbReference>
<evidence type="ECO:0000256" key="3">
    <source>
        <dbReference type="ARBA" id="ARBA00022801"/>
    </source>
</evidence>
<evidence type="ECO:0000256" key="7">
    <source>
        <dbReference type="ARBA" id="ARBA00023235"/>
    </source>
</evidence>
<keyword evidence="2 12" id="KW-0547">Nucleotide-binding</keyword>
<feature type="region of interest" description="Disordered" evidence="13">
    <location>
        <begin position="638"/>
        <end position="662"/>
    </location>
</feature>
<dbReference type="InterPro" id="IPR000212">
    <property type="entry name" value="DNA_helicase_UvrD/REP"/>
</dbReference>
<dbReference type="GO" id="GO:0000725">
    <property type="term" value="P:recombinational repair"/>
    <property type="evidence" value="ECO:0007669"/>
    <property type="project" value="TreeGrafter"/>
</dbReference>
<dbReference type="GO" id="GO:0016887">
    <property type="term" value="F:ATP hydrolysis activity"/>
    <property type="evidence" value="ECO:0007669"/>
    <property type="project" value="RHEA"/>
</dbReference>
<dbReference type="PROSITE" id="PS51198">
    <property type="entry name" value="UVRD_HELICASE_ATP_BIND"/>
    <property type="match status" value="1"/>
</dbReference>
<comment type="similarity">
    <text evidence="1">Belongs to the helicase family. UvrD subfamily.</text>
</comment>
<evidence type="ECO:0000256" key="13">
    <source>
        <dbReference type="SAM" id="MobiDB-lite"/>
    </source>
</evidence>
<keyword evidence="17" id="KW-1185">Reference proteome</keyword>
<dbReference type="CDD" id="cd17932">
    <property type="entry name" value="DEXQc_UvrD"/>
    <property type="match status" value="1"/>
</dbReference>
<evidence type="ECO:0000256" key="5">
    <source>
        <dbReference type="ARBA" id="ARBA00022840"/>
    </source>
</evidence>
<evidence type="ECO:0000256" key="8">
    <source>
        <dbReference type="ARBA" id="ARBA00034617"/>
    </source>
</evidence>
<dbReference type="eggNOG" id="COG0210">
    <property type="taxonomic scope" value="Bacteria"/>
</dbReference>
<evidence type="ECO:0000256" key="11">
    <source>
        <dbReference type="ARBA" id="ARBA00048988"/>
    </source>
</evidence>
<evidence type="ECO:0000256" key="10">
    <source>
        <dbReference type="ARBA" id="ARBA00034923"/>
    </source>
</evidence>
<evidence type="ECO:0000313" key="16">
    <source>
        <dbReference type="EMBL" id="ADU96199.1"/>
    </source>
</evidence>
<organism evidence="16 17">
    <name type="scientific">Thermovibrio ammonificans (strain DSM 15698 / JCM 12110 / HB-1)</name>
    <dbReference type="NCBI Taxonomy" id="648996"/>
    <lineage>
        <taxon>Bacteria</taxon>
        <taxon>Pseudomonadati</taxon>
        <taxon>Aquificota</taxon>
        <taxon>Aquificia</taxon>
        <taxon>Desulfurobacteriales</taxon>
        <taxon>Desulfurobacteriaceae</taxon>
        <taxon>Thermovibrio</taxon>
    </lineage>
</organism>
<dbReference type="Gene3D" id="1.10.10.160">
    <property type="match status" value="1"/>
</dbReference>
<dbReference type="PANTHER" id="PTHR11070">
    <property type="entry name" value="UVRD / RECB / PCRA DNA HELICASE FAMILY MEMBER"/>
    <property type="match status" value="1"/>
</dbReference>
<dbReference type="GO" id="GO:0005829">
    <property type="term" value="C:cytosol"/>
    <property type="evidence" value="ECO:0007669"/>
    <property type="project" value="TreeGrafter"/>
</dbReference>
<dbReference type="EC" id="5.6.2.4" evidence="9"/>
<comment type="catalytic activity">
    <reaction evidence="8">
        <text>Couples ATP hydrolysis with the unwinding of duplex DNA by translocating in the 3'-5' direction.</text>
        <dbReference type="EC" id="5.6.2.4"/>
    </reaction>
</comment>
<dbReference type="InterPro" id="IPR013986">
    <property type="entry name" value="DExx_box_DNA_helicase_dom_sf"/>
</dbReference>
<evidence type="ECO:0000256" key="9">
    <source>
        <dbReference type="ARBA" id="ARBA00034808"/>
    </source>
</evidence>
<feature type="domain" description="UvrD-like helicase ATP-binding" evidence="14">
    <location>
        <begin position="6"/>
        <end position="278"/>
    </location>
</feature>
<protein>
    <recommendedName>
        <fullName evidence="9">DNA 3'-5' helicase</fullName>
        <ecNumber evidence="9">5.6.2.4</ecNumber>
    </recommendedName>
    <alternativeName>
        <fullName evidence="10">DNA 3'-5' helicase II</fullName>
    </alternativeName>
</protein>
<dbReference type="PROSITE" id="PS51217">
    <property type="entry name" value="UVRD_HELICASE_CTER"/>
    <property type="match status" value="1"/>
</dbReference>
<accession>E8T3Y9</accession>
<keyword evidence="3 12" id="KW-0378">Hydrolase</keyword>
<dbReference type="OrthoDB" id="9810135at2"/>
<dbReference type="Gene3D" id="3.40.50.300">
    <property type="entry name" value="P-loop containing nucleotide triphosphate hydrolases"/>
    <property type="match status" value="2"/>
</dbReference>
<dbReference type="Pfam" id="PF00580">
    <property type="entry name" value="UvrD-helicase"/>
    <property type="match status" value="1"/>
</dbReference>
<dbReference type="Proteomes" id="UP000006362">
    <property type="component" value="Chromosome"/>
</dbReference>
<dbReference type="InterPro" id="IPR014017">
    <property type="entry name" value="DNA_helicase_UvrD-like_C"/>
</dbReference>
<dbReference type="SUPFAM" id="SSF52540">
    <property type="entry name" value="P-loop containing nucleoside triphosphate hydrolases"/>
    <property type="match status" value="1"/>
</dbReference>
<dbReference type="InterPro" id="IPR014016">
    <property type="entry name" value="UvrD-like_ATP-bd"/>
</dbReference>
<dbReference type="PANTHER" id="PTHR11070:SF2">
    <property type="entry name" value="ATP-DEPENDENT DNA HELICASE SRS2"/>
    <property type="match status" value="1"/>
</dbReference>
<dbReference type="Gene3D" id="1.10.486.10">
    <property type="entry name" value="PCRA, domain 4"/>
    <property type="match status" value="1"/>
</dbReference>
<evidence type="ECO:0000313" key="17">
    <source>
        <dbReference type="Proteomes" id="UP000006362"/>
    </source>
</evidence>
<dbReference type="EMBL" id="CP002444">
    <property type="protein sequence ID" value="ADU96199.1"/>
    <property type="molecule type" value="Genomic_DNA"/>
</dbReference>
<name>E8T3Y9_THEA1</name>
<keyword evidence="6" id="KW-0238">DNA-binding</keyword>
<evidence type="ECO:0000256" key="6">
    <source>
        <dbReference type="ARBA" id="ARBA00023125"/>
    </source>
</evidence>
<evidence type="ECO:0000256" key="12">
    <source>
        <dbReference type="PROSITE-ProRule" id="PRU00560"/>
    </source>
</evidence>
<evidence type="ECO:0000256" key="4">
    <source>
        <dbReference type="ARBA" id="ARBA00022806"/>
    </source>
</evidence>
<evidence type="ECO:0000256" key="1">
    <source>
        <dbReference type="ARBA" id="ARBA00009922"/>
    </source>
</evidence>
<dbReference type="KEGG" id="tam:Theam_0226"/>
<keyword evidence="5 12" id="KW-0067">ATP-binding</keyword>